<reference evidence="1" key="1">
    <citation type="journal article" date="2015" name="Nature">
        <title>Complex archaea that bridge the gap between prokaryotes and eukaryotes.</title>
        <authorList>
            <person name="Spang A."/>
            <person name="Saw J.H."/>
            <person name="Jorgensen S.L."/>
            <person name="Zaremba-Niedzwiedzka K."/>
            <person name="Martijn J."/>
            <person name="Lind A.E."/>
            <person name="van Eijk R."/>
            <person name="Schleper C."/>
            <person name="Guy L."/>
            <person name="Ettema T.J."/>
        </authorList>
    </citation>
    <scope>NUCLEOTIDE SEQUENCE</scope>
</reference>
<proteinExistence type="predicted"/>
<gene>
    <name evidence="1" type="ORF">LCGC14_2164130</name>
</gene>
<evidence type="ECO:0000313" key="1">
    <source>
        <dbReference type="EMBL" id="KKL64523.1"/>
    </source>
</evidence>
<dbReference type="Gene3D" id="6.20.20.10">
    <property type="match status" value="1"/>
</dbReference>
<accession>A0A0F9DRT5</accession>
<dbReference type="InterPro" id="IPR036280">
    <property type="entry name" value="Multihaem_cyt_sf"/>
</dbReference>
<dbReference type="EMBL" id="LAZR01027816">
    <property type="protein sequence ID" value="KKL64523.1"/>
    <property type="molecule type" value="Genomic_DNA"/>
</dbReference>
<protein>
    <submittedName>
        <fullName evidence="1">Uncharacterized protein</fullName>
    </submittedName>
</protein>
<name>A0A0F9DRT5_9ZZZZ</name>
<organism evidence="1">
    <name type="scientific">marine sediment metagenome</name>
    <dbReference type="NCBI Taxonomy" id="412755"/>
    <lineage>
        <taxon>unclassified sequences</taxon>
        <taxon>metagenomes</taxon>
        <taxon>ecological metagenomes</taxon>
    </lineage>
</organism>
<dbReference type="SUPFAM" id="SSF48695">
    <property type="entry name" value="Multiheme cytochromes"/>
    <property type="match status" value="1"/>
</dbReference>
<dbReference type="AlphaFoldDB" id="A0A0F9DRT5"/>
<sequence>MSEKRKYKCPNCHGTKKGIYFTFDIDYLAIQPCKLCHGQGKVSQKERMINELKEVISKRVNIPYKKLFGKETN</sequence>
<comment type="caution">
    <text evidence="1">The sequence shown here is derived from an EMBL/GenBank/DDBJ whole genome shotgun (WGS) entry which is preliminary data.</text>
</comment>